<dbReference type="SMART" id="SM00939">
    <property type="entry name" value="PepX_C"/>
    <property type="match status" value="1"/>
</dbReference>
<feature type="domain" description="Xaa-Pro dipeptidyl-peptidase C-terminal" evidence="2">
    <location>
        <begin position="337"/>
        <end position="618"/>
    </location>
</feature>
<dbReference type="Gene3D" id="3.40.50.1820">
    <property type="entry name" value="alpha/beta hydrolase"/>
    <property type="match status" value="1"/>
</dbReference>
<dbReference type="EMBL" id="JACIIZ010000002">
    <property type="protein sequence ID" value="MBB6250156.1"/>
    <property type="molecule type" value="Genomic_DNA"/>
</dbReference>
<dbReference type="PANTHER" id="PTHR43056:SF10">
    <property type="entry name" value="COCE_NOND FAMILY, PUTATIVE (AFU_ORTHOLOGUE AFUA_7G00600)-RELATED"/>
    <property type="match status" value="1"/>
</dbReference>
<keyword evidence="4" id="KW-1185">Reference proteome</keyword>
<dbReference type="AlphaFoldDB" id="A0A7X0ECN8"/>
<comment type="caution">
    <text evidence="3">The sequence shown here is derived from an EMBL/GenBank/DDBJ whole genome shotgun (WGS) entry which is preliminary data.</text>
</comment>
<dbReference type="Proteomes" id="UP000539175">
    <property type="component" value="Unassembled WGS sequence"/>
</dbReference>
<evidence type="ECO:0000313" key="4">
    <source>
        <dbReference type="Proteomes" id="UP000539175"/>
    </source>
</evidence>
<dbReference type="InterPro" id="IPR000383">
    <property type="entry name" value="Xaa-Pro-like_dom"/>
</dbReference>
<protein>
    <recommendedName>
        <fullName evidence="2">Xaa-Pro dipeptidyl-peptidase C-terminal domain-containing protein</fullName>
    </recommendedName>
</protein>
<dbReference type="Gene3D" id="2.60.120.260">
    <property type="entry name" value="Galactose-binding domain-like"/>
    <property type="match status" value="1"/>
</dbReference>
<dbReference type="InterPro" id="IPR008979">
    <property type="entry name" value="Galactose-bd-like_sf"/>
</dbReference>
<keyword evidence="1" id="KW-0378">Hydrolase</keyword>
<dbReference type="InterPro" id="IPR029058">
    <property type="entry name" value="AB_hydrolase_fold"/>
</dbReference>
<dbReference type="InterPro" id="IPR050585">
    <property type="entry name" value="Xaa-Pro_dipeptidyl-ppase/CocE"/>
</dbReference>
<evidence type="ECO:0000256" key="1">
    <source>
        <dbReference type="ARBA" id="ARBA00022801"/>
    </source>
</evidence>
<dbReference type="SUPFAM" id="SSF49785">
    <property type="entry name" value="Galactose-binding domain-like"/>
    <property type="match status" value="1"/>
</dbReference>
<dbReference type="PANTHER" id="PTHR43056">
    <property type="entry name" value="PEPTIDASE S9 PROLYL OLIGOPEPTIDASE"/>
    <property type="match status" value="1"/>
</dbReference>
<proteinExistence type="predicted"/>
<gene>
    <name evidence="3" type="ORF">FHS74_000697</name>
</gene>
<evidence type="ECO:0000259" key="2">
    <source>
        <dbReference type="SMART" id="SM00939"/>
    </source>
</evidence>
<evidence type="ECO:0000313" key="3">
    <source>
        <dbReference type="EMBL" id="MBB6250156.1"/>
    </source>
</evidence>
<organism evidence="3 4">
    <name type="scientific">Nitrospirillum iridis</name>
    <dbReference type="NCBI Taxonomy" id="765888"/>
    <lineage>
        <taxon>Bacteria</taxon>
        <taxon>Pseudomonadati</taxon>
        <taxon>Pseudomonadota</taxon>
        <taxon>Alphaproteobacteria</taxon>
        <taxon>Rhodospirillales</taxon>
        <taxon>Azospirillaceae</taxon>
        <taxon>Nitrospirillum</taxon>
    </lineage>
</organism>
<sequence length="624" mass="68101">MNRIPPVEDVHIDRDVPVAMRDGVTLMADVYRPVVGGAVWDRPLPVLLERTPYDRRGLVLSEISVANPAPRTRLEVASAFARAGYVVMLQDCRGRYGSEGVFTKYVNEAADGVDTLAWIGRQPWCDGQVGTYGLSYCAHVQMAAACQNPPQLACMVVDSGGFAEAYHAGIRQGGAFELKQLTWAYRQALVSPAVERDPALRAAIEAEDIADWVKRWPWREGHSPVAALPEFEAYVLEQARHGEFDDYWRQMGLGAARHYAAMADVPTLLLCSWYDPYASSTLENYQGMRAHKHGPTHLIMGPWTHGRRSESFAGDVDFGPAATLDGSLAPDYDTLRLRWFDRWLKGAPAGTGATADRPVRIFVMGGGSGRRRDADGRLDHGGAWMDAPDWPLAGMTPIAYHLHADGRLDPAAPAAGPASRAYDYDPARPVPTLGGATASGAPVMEAGAFDQVTLPGSYGATAPFGPLADRDDVLVFETAPLARDVVLAGTPRAVLHVSSDRPDTDVTVKLVDVHPPSADYPRGYAMNLAHGILRTRYRQGWEWPVMMEPGEIYELTIPFFPTANRFKAGHRIRVEVSSSNFPHFDANPNTGGPQGWPGPILVARNRVHLDAAHPSQLVLPVLPE</sequence>
<dbReference type="Gene3D" id="1.10.3020.10">
    <property type="entry name" value="alpha-amino acid ester hydrolase ( Helical cap domain)"/>
    <property type="match status" value="1"/>
</dbReference>
<dbReference type="InterPro" id="IPR005674">
    <property type="entry name" value="CocE/Ser_esterase"/>
</dbReference>
<dbReference type="NCBIfam" id="TIGR00976">
    <property type="entry name" value="CocE_NonD"/>
    <property type="match status" value="1"/>
</dbReference>
<reference evidence="3 4" key="1">
    <citation type="submission" date="2020-08" db="EMBL/GenBank/DDBJ databases">
        <title>Genomic Encyclopedia of Type Strains, Phase IV (KMG-IV): sequencing the most valuable type-strain genomes for metagenomic binning, comparative biology and taxonomic classification.</title>
        <authorList>
            <person name="Goeker M."/>
        </authorList>
    </citation>
    <scope>NUCLEOTIDE SEQUENCE [LARGE SCALE GENOMIC DNA]</scope>
    <source>
        <strain evidence="3 4">DSM 22198</strain>
    </source>
</reference>
<dbReference type="SUPFAM" id="SSF53474">
    <property type="entry name" value="alpha/beta-Hydrolases"/>
    <property type="match status" value="1"/>
</dbReference>
<dbReference type="InterPro" id="IPR013736">
    <property type="entry name" value="Xaa-Pro_dipept_C"/>
</dbReference>
<accession>A0A7X0ECN8</accession>
<dbReference type="Pfam" id="PF02129">
    <property type="entry name" value="Peptidase_S15"/>
    <property type="match status" value="1"/>
</dbReference>
<dbReference type="RefSeq" id="WP_184797494.1">
    <property type="nucleotide sequence ID" value="NZ_JACIIZ010000002.1"/>
</dbReference>
<name>A0A7X0ECN8_9PROT</name>
<dbReference type="GO" id="GO:0008239">
    <property type="term" value="F:dipeptidyl-peptidase activity"/>
    <property type="evidence" value="ECO:0007669"/>
    <property type="project" value="InterPro"/>
</dbReference>
<dbReference type="Pfam" id="PF08530">
    <property type="entry name" value="PepX_C"/>
    <property type="match status" value="1"/>
</dbReference>